<dbReference type="Gene3D" id="3.30.1400.10">
    <property type="entry name" value="ZipA, C-terminal FtsZ-binding domain"/>
    <property type="match status" value="1"/>
</dbReference>
<protein>
    <recommendedName>
        <fullName evidence="8 9">Cell division protein ZipA</fullName>
    </recommendedName>
</protein>
<reference evidence="11 12" key="1">
    <citation type="submission" date="2018-06" db="EMBL/GenBank/DDBJ databases">
        <authorList>
            <consortium name="Pathogen Informatics"/>
            <person name="Doyle S."/>
        </authorList>
    </citation>
    <scope>NUCLEOTIDE SEQUENCE [LARGE SCALE GENOMIC DNA]</scope>
    <source>
        <strain evidence="11 12">NCTC10672</strain>
    </source>
</reference>
<keyword evidence="7 8" id="KW-0131">Cell cycle</keyword>
<evidence type="ECO:0000259" key="10">
    <source>
        <dbReference type="SMART" id="SM00771"/>
    </source>
</evidence>
<evidence type="ECO:0000313" key="12">
    <source>
        <dbReference type="Proteomes" id="UP000254186"/>
    </source>
</evidence>
<evidence type="ECO:0000256" key="4">
    <source>
        <dbReference type="ARBA" id="ARBA00022692"/>
    </source>
</evidence>
<evidence type="ECO:0000256" key="7">
    <source>
        <dbReference type="ARBA" id="ARBA00023306"/>
    </source>
</evidence>
<dbReference type="InterPro" id="IPR036765">
    <property type="entry name" value="ZipA_FtsZ-bd_C_sf"/>
</dbReference>
<evidence type="ECO:0000256" key="9">
    <source>
        <dbReference type="RuleBase" id="RU003612"/>
    </source>
</evidence>
<comment type="function">
    <text evidence="8 9">Essential cell division protein that stabilizes the FtsZ protofilaments by cross-linking them and that serves as a cytoplasmic membrane anchor for the Z ring. Also required for the recruitment to the septal ring of downstream cell division proteins.</text>
</comment>
<dbReference type="SMART" id="SM00771">
    <property type="entry name" value="ZipA_C"/>
    <property type="match status" value="1"/>
</dbReference>
<evidence type="ECO:0000313" key="11">
    <source>
        <dbReference type="EMBL" id="STP03673.1"/>
    </source>
</evidence>
<evidence type="ECO:0000256" key="8">
    <source>
        <dbReference type="HAMAP-Rule" id="MF_00509"/>
    </source>
</evidence>
<dbReference type="PANTHER" id="PTHR38685">
    <property type="entry name" value="CELL DIVISION PROTEIN ZIPA"/>
    <property type="match status" value="1"/>
</dbReference>
<dbReference type="GO" id="GO:0032153">
    <property type="term" value="C:cell division site"/>
    <property type="evidence" value="ECO:0007669"/>
    <property type="project" value="UniProtKB-UniRule"/>
</dbReference>
<comment type="subunit">
    <text evidence="8">Interacts with FtsZ via their C-terminal domains.</text>
</comment>
<dbReference type="Proteomes" id="UP000254186">
    <property type="component" value="Unassembled WGS sequence"/>
</dbReference>
<dbReference type="HAMAP" id="MF_00509">
    <property type="entry name" value="ZipA"/>
    <property type="match status" value="1"/>
</dbReference>
<dbReference type="Pfam" id="PF04354">
    <property type="entry name" value="ZipA_C"/>
    <property type="match status" value="1"/>
</dbReference>
<evidence type="ECO:0000256" key="3">
    <source>
        <dbReference type="ARBA" id="ARBA00022618"/>
    </source>
</evidence>
<feature type="transmembrane region" description="Helical" evidence="8">
    <location>
        <begin position="6"/>
        <end position="24"/>
    </location>
</feature>
<dbReference type="GO" id="GO:0005886">
    <property type="term" value="C:plasma membrane"/>
    <property type="evidence" value="ECO:0007669"/>
    <property type="project" value="UniProtKB-SubCell"/>
</dbReference>
<dbReference type="RefSeq" id="WP_115179979.1">
    <property type="nucleotide sequence ID" value="NZ_UGHY01000002.1"/>
</dbReference>
<dbReference type="InterPro" id="IPR007449">
    <property type="entry name" value="ZipA_FtsZ-bd_C"/>
</dbReference>
<accession>A0A377JJ03</accession>
<evidence type="ECO:0000256" key="2">
    <source>
        <dbReference type="ARBA" id="ARBA00022519"/>
    </source>
</evidence>
<evidence type="ECO:0000256" key="1">
    <source>
        <dbReference type="ARBA" id="ARBA00022475"/>
    </source>
</evidence>
<keyword evidence="6 8" id="KW-0472">Membrane</keyword>
<comment type="subcellular location">
    <subcellularLocation>
        <location evidence="8">Cell inner membrane</location>
        <topology evidence="8">Single-pass type I membrane protein</topology>
    </subcellularLocation>
    <text evidence="8">Localizes to the Z ring in an FtsZ-dependent manner.</text>
</comment>
<dbReference type="AlphaFoldDB" id="A0A377JJ03"/>
<keyword evidence="1 8" id="KW-1003">Cell membrane</keyword>
<dbReference type="InterPro" id="IPR011919">
    <property type="entry name" value="Cell_div_ZipA"/>
</dbReference>
<feature type="domain" description="ZipA C-terminal FtsZ-binding" evidence="10">
    <location>
        <begin position="216"/>
        <end position="346"/>
    </location>
</feature>
<dbReference type="EMBL" id="UGHY01000002">
    <property type="protein sequence ID" value="STP03673.1"/>
    <property type="molecule type" value="Genomic_DNA"/>
</dbReference>
<proteinExistence type="inferred from homology"/>
<dbReference type="NCBIfam" id="TIGR02205">
    <property type="entry name" value="septum_zipA"/>
    <property type="match status" value="1"/>
</dbReference>
<keyword evidence="2 8" id="KW-0997">Cell inner membrane</keyword>
<gene>
    <name evidence="8 11" type="primary">zipA</name>
    <name evidence="11" type="ORF">NCTC10672_00937</name>
</gene>
<organism evidence="11 12">
    <name type="scientific">Haemophilus parainfluenzae</name>
    <dbReference type="NCBI Taxonomy" id="729"/>
    <lineage>
        <taxon>Bacteria</taxon>
        <taxon>Pseudomonadati</taxon>
        <taxon>Pseudomonadota</taxon>
        <taxon>Gammaproteobacteria</taxon>
        <taxon>Pasteurellales</taxon>
        <taxon>Pasteurellaceae</taxon>
        <taxon>Haemophilus</taxon>
    </lineage>
</organism>
<evidence type="ECO:0000256" key="6">
    <source>
        <dbReference type="ARBA" id="ARBA00023136"/>
    </source>
</evidence>
<sequence length="347" mass="39005">MDLNTILIILGVIALIALVVHGLWSNRREKSKYFKSANTFNRTSKSGEVNPFSQAADPNDPNADICLTHRAQAAQPVQQHVQPKVTPQAASQQQFNFDEQHAQVDARQIEKSVDDIKISLPNQPVYEMNTAQPAPAPQPEPVVYPETNVQPKLRVAEMTIEELEAQSNDFDGVNSSSPELREQLAEMSLNPTQEPAHENVHFNYHEPVEVEKPKQTTGFVQLYVISNQNREFYGPQLSQSLENLGFIFGERQMYHRHFDLSVASPVLFSVANIEQPGTFDYYNMAEFSTMGVVLFMQLPSPGNNLANLRMMIRAAKTIAEDLGGVVLTDQQEIFDDMAEQDYLSRIA</sequence>
<name>A0A377JJ03_HAEPA</name>
<keyword evidence="4 8" id="KW-0812">Transmembrane</keyword>
<evidence type="ECO:0000256" key="5">
    <source>
        <dbReference type="ARBA" id="ARBA00022989"/>
    </source>
</evidence>
<dbReference type="PANTHER" id="PTHR38685:SF1">
    <property type="entry name" value="CELL DIVISION PROTEIN ZIPA"/>
    <property type="match status" value="1"/>
</dbReference>
<dbReference type="GO" id="GO:0043093">
    <property type="term" value="P:FtsZ-dependent cytokinesis"/>
    <property type="evidence" value="ECO:0007669"/>
    <property type="project" value="UniProtKB-UniRule"/>
</dbReference>
<dbReference type="SUPFAM" id="SSF64383">
    <property type="entry name" value="Cell-division protein ZipA, C-terminal domain"/>
    <property type="match status" value="1"/>
</dbReference>
<comment type="similarity">
    <text evidence="8 9">Belongs to the ZipA family.</text>
</comment>
<dbReference type="GO" id="GO:0000917">
    <property type="term" value="P:division septum assembly"/>
    <property type="evidence" value="ECO:0007669"/>
    <property type="project" value="TreeGrafter"/>
</dbReference>
<keyword evidence="5 8" id="KW-1133">Transmembrane helix</keyword>
<keyword evidence="3 8" id="KW-0132">Cell division</keyword>